<evidence type="ECO:0000313" key="3">
    <source>
        <dbReference type="Proteomes" id="UP001234989"/>
    </source>
</evidence>
<dbReference type="EMBL" id="CP133623">
    <property type="protein sequence ID" value="WMV59445.1"/>
    <property type="molecule type" value="Genomic_DNA"/>
</dbReference>
<reference evidence="2" key="1">
    <citation type="submission" date="2023-08" db="EMBL/GenBank/DDBJ databases">
        <title>A de novo genome assembly of Solanum verrucosum Schlechtendal, a Mexican diploid species geographically isolated from the other diploid A-genome species in potato relatives.</title>
        <authorList>
            <person name="Hosaka K."/>
        </authorList>
    </citation>
    <scope>NUCLEOTIDE SEQUENCE</scope>
    <source>
        <tissue evidence="2">Young leaves</tissue>
    </source>
</reference>
<name>A0AAF0V7L4_SOLVR</name>
<dbReference type="Pfam" id="PF13966">
    <property type="entry name" value="zf-RVT"/>
    <property type="match status" value="1"/>
</dbReference>
<proteinExistence type="predicted"/>
<keyword evidence="3" id="KW-1185">Reference proteome</keyword>
<sequence>MPTYGMSLFPDKLRRNFLGKKGKEGEGKGYYLVKWNTVMLSKERGGLGIKNLRIQNKSLLMKWLWRYTSEEGTLWKEMIVAKYGELNPWCTEIVSEPYGWRVWRSIRALWNSMEENVFLKIGNGNKIKFWRDGWIDQIPLSESFPDLFSICNNPEARVCECWTTQGWDLSFRRLLNDWEVDRVASFLEKLGGTNLVTNAPDRVIWKHNKDGKFTVDSAYKKGIQAGVRGYHHHWKSIWRGLIPTKVKCFTWLVIKRACLTQEVLQKKGKQLVPRCFLCNLTGETNNHLFLHCKFTAQIWELFLNITCCSWSMPEHTSDLFKCWIRKGGSKTQKKWWKLIPSCIWWSVWKERNGRCFEDRSNSIHKVKWNCLVSLLFWCKQLCIEDVDQIIELIGSL</sequence>
<feature type="domain" description="Reverse transcriptase zinc-binding" evidence="1">
    <location>
        <begin position="213"/>
        <end position="299"/>
    </location>
</feature>
<protein>
    <recommendedName>
        <fullName evidence="1">Reverse transcriptase zinc-binding domain-containing protein</fullName>
    </recommendedName>
</protein>
<evidence type="ECO:0000313" key="2">
    <source>
        <dbReference type="EMBL" id="WMV59445.1"/>
    </source>
</evidence>
<dbReference type="PANTHER" id="PTHR36617">
    <property type="entry name" value="PROTEIN, PUTATIVE-RELATED"/>
    <property type="match status" value="1"/>
</dbReference>
<dbReference type="AlphaFoldDB" id="A0AAF0V7L4"/>
<dbReference type="InterPro" id="IPR026960">
    <property type="entry name" value="RVT-Znf"/>
</dbReference>
<dbReference type="Proteomes" id="UP001234989">
    <property type="component" value="Chromosome 12"/>
</dbReference>
<gene>
    <name evidence="2" type="ORF">MTR67_052830</name>
</gene>
<dbReference type="PANTHER" id="PTHR36617:SF16">
    <property type="entry name" value="OS04G0516500 PROTEIN"/>
    <property type="match status" value="1"/>
</dbReference>
<accession>A0AAF0V7L4</accession>
<organism evidence="2 3">
    <name type="scientific">Solanum verrucosum</name>
    <dbReference type="NCBI Taxonomy" id="315347"/>
    <lineage>
        <taxon>Eukaryota</taxon>
        <taxon>Viridiplantae</taxon>
        <taxon>Streptophyta</taxon>
        <taxon>Embryophyta</taxon>
        <taxon>Tracheophyta</taxon>
        <taxon>Spermatophyta</taxon>
        <taxon>Magnoliopsida</taxon>
        <taxon>eudicotyledons</taxon>
        <taxon>Gunneridae</taxon>
        <taxon>Pentapetalae</taxon>
        <taxon>asterids</taxon>
        <taxon>lamiids</taxon>
        <taxon>Solanales</taxon>
        <taxon>Solanaceae</taxon>
        <taxon>Solanoideae</taxon>
        <taxon>Solaneae</taxon>
        <taxon>Solanum</taxon>
    </lineage>
</organism>
<evidence type="ECO:0000259" key="1">
    <source>
        <dbReference type="Pfam" id="PF13966"/>
    </source>
</evidence>